<protein>
    <submittedName>
        <fullName evidence="1">Uncharacterized protein</fullName>
    </submittedName>
</protein>
<dbReference type="Proteomes" id="UP000669179">
    <property type="component" value="Unassembled WGS sequence"/>
</dbReference>
<evidence type="ECO:0000313" key="2">
    <source>
        <dbReference type="Proteomes" id="UP000669179"/>
    </source>
</evidence>
<dbReference type="AlphaFoldDB" id="A0A939T9C2"/>
<proteinExistence type="predicted"/>
<reference evidence="1" key="1">
    <citation type="submission" date="2021-03" db="EMBL/GenBank/DDBJ databases">
        <authorList>
            <person name="Kanchanasin P."/>
            <person name="Saeng-In P."/>
            <person name="Phongsopitanun W."/>
            <person name="Yuki M."/>
            <person name="Kudo T."/>
            <person name="Ohkuma M."/>
            <person name="Tanasupawat S."/>
        </authorList>
    </citation>
    <scope>NUCLEOTIDE SEQUENCE</scope>
    <source>
        <strain evidence="1">GKU 128</strain>
    </source>
</reference>
<sequence>MRSRQAIDLAGEELLIFFPYNRENNRALREYTRATDLQWDRRRHAYCLSATAADSPEVCHNLRGFASRRGLRLNRAAAARLGAFVTRTTIERVRAEIHAIDRKLEQDVLPNPGADGEEERREGLRLRRDELNSMLMWPVFPYRPGGCRIASPGSLFHCRYDDGEESVLLISAADIDGYERISPMKPIGTALSTGHIGDSLPLGKGRGALTILDITD</sequence>
<keyword evidence="2" id="KW-1185">Reference proteome</keyword>
<dbReference type="EMBL" id="JAGEOJ010000012">
    <property type="protein sequence ID" value="MBO2451222.1"/>
    <property type="molecule type" value="Genomic_DNA"/>
</dbReference>
<accession>A0A939T9C2</accession>
<dbReference type="RefSeq" id="WP_208259108.1">
    <property type="nucleotide sequence ID" value="NZ_JAGEOJ010000012.1"/>
</dbReference>
<gene>
    <name evidence="1" type="ORF">J4573_29300</name>
</gene>
<organism evidence="1 2">
    <name type="scientific">Actinomadura barringtoniae</name>
    <dbReference type="NCBI Taxonomy" id="1427535"/>
    <lineage>
        <taxon>Bacteria</taxon>
        <taxon>Bacillati</taxon>
        <taxon>Actinomycetota</taxon>
        <taxon>Actinomycetes</taxon>
        <taxon>Streptosporangiales</taxon>
        <taxon>Thermomonosporaceae</taxon>
        <taxon>Actinomadura</taxon>
    </lineage>
</organism>
<evidence type="ECO:0000313" key="1">
    <source>
        <dbReference type="EMBL" id="MBO2451222.1"/>
    </source>
</evidence>
<name>A0A939T9C2_9ACTN</name>
<comment type="caution">
    <text evidence="1">The sequence shown here is derived from an EMBL/GenBank/DDBJ whole genome shotgun (WGS) entry which is preliminary data.</text>
</comment>